<feature type="transmembrane region" description="Helical" evidence="1">
    <location>
        <begin position="233"/>
        <end position="254"/>
    </location>
</feature>
<gene>
    <name evidence="2" type="ORF">ACFPXP_21895</name>
</gene>
<feature type="transmembrane region" description="Helical" evidence="1">
    <location>
        <begin position="78"/>
        <end position="104"/>
    </location>
</feature>
<keyword evidence="3" id="KW-1185">Reference proteome</keyword>
<feature type="transmembrane region" description="Helical" evidence="1">
    <location>
        <begin position="125"/>
        <end position="145"/>
    </location>
</feature>
<reference evidence="3" key="1">
    <citation type="journal article" date="2019" name="Int. J. Syst. Evol. Microbiol.">
        <title>The Global Catalogue of Microorganisms (GCM) 10K type strain sequencing project: providing services to taxonomists for standard genome sequencing and annotation.</title>
        <authorList>
            <consortium name="The Broad Institute Genomics Platform"/>
            <consortium name="The Broad Institute Genome Sequencing Center for Infectious Disease"/>
            <person name="Wu L."/>
            <person name="Ma J."/>
        </authorList>
    </citation>
    <scope>NUCLEOTIDE SEQUENCE [LARGE SCALE GENOMIC DNA]</scope>
    <source>
        <strain evidence="3">CCM 8749</strain>
    </source>
</reference>
<accession>A0ABW1IVP0</accession>
<evidence type="ECO:0000256" key="1">
    <source>
        <dbReference type="SAM" id="Phobius"/>
    </source>
</evidence>
<evidence type="ECO:0000313" key="3">
    <source>
        <dbReference type="Proteomes" id="UP001596250"/>
    </source>
</evidence>
<proteinExistence type="predicted"/>
<protein>
    <submittedName>
        <fullName evidence="2">Uncharacterized protein</fullName>
    </submittedName>
</protein>
<feature type="transmembrane region" description="Helical" evidence="1">
    <location>
        <begin position="12"/>
        <end position="37"/>
    </location>
</feature>
<name>A0ABW1IVP0_9BACL</name>
<organism evidence="2 3">
    <name type="scientific">Marinicrinis lubricantis</name>
    <dbReference type="NCBI Taxonomy" id="2086470"/>
    <lineage>
        <taxon>Bacteria</taxon>
        <taxon>Bacillati</taxon>
        <taxon>Bacillota</taxon>
        <taxon>Bacilli</taxon>
        <taxon>Bacillales</taxon>
        <taxon>Paenibacillaceae</taxon>
    </lineage>
</organism>
<dbReference type="Proteomes" id="UP001596250">
    <property type="component" value="Unassembled WGS sequence"/>
</dbReference>
<dbReference type="RefSeq" id="WP_379896617.1">
    <property type="nucleotide sequence ID" value="NZ_CBCSCT010000005.1"/>
</dbReference>
<dbReference type="EMBL" id="JBHSQV010000186">
    <property type="protein sequence ID" value="MFC5989066.1"/>
    <property type="molecule type" value="Genomic_DNA"/>
</dbReference>
<keyword evidence="1" id="KW-0472">Membrane</keyword>
<feature type="transmembrane region" description="Helical" evidence="1">
    <location>
        <begin position="165"/>
        <end position="185"/>
    </location>
</feature>
<comment type="caution">
    <text evidence="2">The sequence shown here is derived from an EMBL/GenBank/DDBJ whole genome shotgun (WGS) entry which is preliminary data.</text>
</comment>
<evidence type="ECO:0000313" key="2">
    <source>
        <dbReference type="EMBL" id="MFC5989066.1"/>
    </source>
</evidence>
<feature type="transmembrane region" description="Helical" evidence="1">
    <location>
        <begin position="206"/>
        <end position="227"/>
    </location>
</feature>
<keyword evidence="1" id="KW-1133">Transmembrane helix</keyword>
<sequence length="272" mass="32511">MKQLLLRGWRTAYGHPLLILMFYFYHFIWGFFLYRLIRSITVPILQRYPGDVLNPMDLKLYWLEFHFRLTKTDMIEPYLWGLGGLLLLRMVLTPILQSGLFYTFHVTGHRQRRSFRKGVQKYAKVFALYYGLRVVLTAAPLYWLLPLWIGKLQTHYELLPYLEEVWLTFALYLVYLIFLKLIFMYNQFRLLTETELLKGITSLSTMLHRSALISAAVFGVVIAATSLYFLASWLWAGLLAVILYQVYHLVRVLFRFWEIGSHYELWKMNHQQ</sequence>
<keyword evidence="1" id="KW-0812">Transmembrane</keyword>